<organism evidence="1 2">
    <name type="scientific">Paracoccus tegillarcae</name>
    <dbReference type="NCBI Taxonomy" id="1529068"/>
    <lineage>
        <taxon>Bacteria</taxon>
        <taxon>Pseudomonadati</taxon>
        <taxon>Pseudomonadota</taxon>
        <taxon>Alphaproteobacteria</taxon>
        <taxon>Rhodobacterales</taxon>
        <taxon>Paracoccaceae</taxon>
        <taxon>Paracoccus</taxon>
    </lineage>
</organism>
<accession>A0A2K9F2K1</accession>
<keyword evidence="2" id="KW-1185">Reference proteome</keyword>
<protein>
    <submittedName>
        <fullName evidence="1">Uncharacterized protein</fullName>
    </submittedName>
</protein>
<name>A0A2K9F2K1_9RHOB</name>
<proteinExistence type="predicted"/>
<gene>
    <name evidence="1" type="ORF">CUV01_15460</name>
</gene>
<dbReference type="EMBL" id="CP025408">
    <property type="protein sequence ID" value="AUH34592.1"/>
    <property type="molecule type" value="Genomic_DNA"/>
</dbReference>
<reference evidence="1 2" key="1">
    <citation type="submission" date="2017-12" db="EMBL/GenBank/DDBJ databases">
        <authorList>
            <person name="Hurst M.R.H."/>
        </authorList>
    </citation>
    <scope>NUCLEOTIDE SEQUENCE [LARGE SCALE GENOMIC DNA]</scope>
    <source>
        <strain evidence="1 2">BM15</strain>
    </source>
</reference>
<sequence>MVGHFLSCTNKKPHALCSYRPNPPFAEFQRDRMVAFAHLEHQKQIPYHLDGKIRLCNKRQVASGHPVRYAIHNTPNGPLFNAVIEPYLIQFLIDRSLSN</sequence>
<dbReference type="AlphaFoldDB" id="A0A2K9F2K1"/>
<evidence type="ECO:0000313" key="2">
    <source>
        <dbReference type="Proteomes" id="UP000233742"/>
    </source>
</evidence>
<dbReference type="KEGG" id="paro:CUV01_15460"/>
<dbReference type="Proteomes" id="UP000233742">
    <property type="component" value="Chromosome"/>
</dbReference>
<evidence type="ECO:0000313" key="1">
    <source>
        <dbReference type="EMBL" id="AUH34592.1"/>
    </source>
</evidence>